<evidence type="ECO:0000313" key="4">
    <source>
        <dbReference type="Proteomes" id="UP000193920"/>
    </source>
</evidence>
<proteinExistence type="predicted"/>
<protein>
    <recommendedName>
        <fullName evidence="2">DUF2423 domain-containing protein</fullName>
    </recommendedName>
</protein>
<dbReference type="OrthoDB" id="4087970at2759"/>
<sequence>MAKSLRSKAKRRFRTIRRKEIYQPIENKKLEDITKKMHEISKQRLEIKEKELEKQEEIAKEKTESVMQVDDGAPAETSENAEGETKTNKYMFLSRRKARAARIKAKKKADKHKNLQKKRLRIKEAKMAQMQS</sequence>
<dbReference type="Pfam" id="PF10338">
    <property type="entry name" value="YBL028C_N"/>
    <property type="match status" value="1"/>
</dbReference>
<comment type="caution">
    <text evidence="3">The sequence shown here is derived from an EMBL/GenBank/DDBJ whole genome shotgun (WGS) entry which is preliminary data.</text>
</comment>
<feature type="region of interest" description="Disordered" evidence="1">
    <location>
        <begin position="104"/>
        <end position="132"/>
    </location>
</feature>
<name>A0A1Y2AFH7_9FUNG</name>
<evidence type="ECO:0000259" key="2">
    <source>
        <dbReference type="Pfam" id="PF10338"/>
    </source>
</evidence>
<dbReference type="AlphaFoldDB" id="A0A1Y2AFH7"/>
<feature type="compositionally biased region" description="Basic residues" evidence="1">
    <location>
        <begin position="104"/>
        <end position="121"/>
    </location>
</feature>
<dbReference type="STRING" id="1754190.A0A1Y2AFH7"/>
<feature type="region of interest" description="Disordered" evidence="1">
    <location>
        <begin position="58"/>
        <end position="88"/>
    </location>
</feature>
<dbReference type="InterPro" id="IPR019434">
    <property type="entry name" value="DUF2423"/>
</dbReference>
<keyword evidence="4" id="KW-1185">Reference proteome</keyword>
<evidence type="ECO:0000313" key="3">
    <source>
        <dbReference type="EMBL" id="ORY21020.1"/>
    </source>
</evidence>
<reference evidence="3 4" key="1">
    <citation type="submission" date="2016-08" db="EMBL/GenBank/DDBJ databases">
        <title>A Parts List for Fungal Cellulosomes Revealed by Comparative Genomics.</title>
        <authorList>
            <consortium name="DOE Joint Genome Institute"/>
            <person name="Haitjema C.H."/>
            <person name="Gilmore S.P."/>
            <person name="Henske J.K."/>
            <person name="Solomon K.V."/>
            <person name="De Groot R."/>
            <person name="Kuo A."/>
            <person name="Mondo S.J."/>
            <person name="Salamov A.A."/>
            <person name="Labutti K."/>
            <person name="Zhao Z."/>
            <person name="Chiniquy J."/>
            <person name="Barry K."/>
            <person name="Brewer H.M."/>
            <person name="Purvine S.O."/>
            <person name="Wright A.T."/>
            <person name="Boxma B."/>
            <person name="Van Alen T."/>
            <person name="Hackstein J.H."/>
            <person name="Baker S.E."/>
            <person name="Grigoriev I.V."/>
            <person name="O'Malley M.A."/>
        </authorList>
    </citation>
    <scope>NUCLEOTIDE SEQUENCE [LARGE SCALE GENOMIC DNA]</scope>
    <source>
        <strain evidence="3 4">G1</strain>
    </source>
</reference>
<organism evidence="3 4">
    <name type="scientific">Neocallimastix californiae</name>
    <dbReference type="NCBI Taxonomy" id="1754190"/>
    <lineage>
        <taxon>Eukaryota</taxon>
        <taxon>Fungi</taxon>
        <taxon>Fungi incertae sedis</taxon>
        <taxon>Chytridiomycota</taxon>
        <taxon>Chytridiomycota incertae sedis</taxon>
        <taxon>Neocallimastigomycetes</taxon>
        <taxon>Neocallimastigales</taxon>
        <taxon>Neocallimastigaceae</taxon>
        <taxon>Neocallimastix</taxon>
    </lineage>
</organism>
<gene>
    <name evidence="3" type="ORF">LY90DRAFT_676458</name>
</gene>
<evidence type="ECO:0000256" key="1">
    <source>
        <dbReference type="SAM" id="MobiDB-lite"/>
    </source>
</evidence>
<dbReference type="EMBL" id="MCOG01000274">
    <property type="protein sequence ID" value="ORY21020.1"/>
    <property type="molecule type" value="Genomic_DNA"/>
</dbReference>
<feature type="domain" description="DUF2423" evidence="2">
    <location>
        <begin position="1"/>
        <end position="43"/>
    </location>
</feature>
<dbReference type="Proteomes" id="UP000193920">
    <property type="component" value="Unassembled WGS sequence"/>
</dbReference>
<accession>A0A1Y2AFH7</accession>